<feature type="domain" description="YrdC-like" evidence="2">
    <location>
        <begin position="14"/>
        <end position="200"/>
    </location>
</feature>
<dbReference type="PROSITE" id="PS51163">
    <property type="entry name" value="YRDC"/>
    <property type="match status" value="1"/>
</dbReference>
<organism evidence="3 4">
    <name type="scientific">Marinobacter salarius</name>
    <dbReference type="NCBI Taxonomy" id="1420917"/>
    <lineage>
        <taxon>Bacteria</taxon>
        <taxon>Pseudomonadati</taxon>
        <taxon>Pseudomonadota</taxon>
        <taxon>Gammaproteobacteria</taxon>
        <taxon>Pseudomonadales</taxon>
        <taxon>Marinobacteraceae</taxon>
        <taxon>Marinobacter</taxon>
    </lineage>
</organism>
<evidence type="ECO:0000313" key="4">
    <source>
        <dbReference type="Proteomes" id="UP000035081"/>
    </source>
</evidence>
<dbReference type="AlphaFoldDB" id="W5YTX9"/>
<reference evidence="3 4" key="1">
    <citation type="journal article" date="2014" name="Genome Announc.">
        <title>Draft Genome Sequences of Marinobacter similis A3d10T and Marinobacter salarius R9SW1T.</title>
        <authorList>
            <person name="Ivanova E.P."/>
            <person name="Ng H.J."/>
            <person name="Webb H.K."/>
            <person name="Feng G."/>
            <person name="Oshima K."/>
            <person name="Hattori M."/>
            <person name="Ohkuma M."/>
            <person name="Sergeev A.F."/>
            <person name="Mikhailov V.V."/>
            <person name="Crawford R.J."/>
            <person name="Sawabe T."/>
        </authorList>
    </citation>
    <scope>NUCLEOTIDE SEQUENCE [LARGE SCALE GENOMIC DNA]</scope>
    <source>
        <strain evidence="4">A3d10 and R9SW1</strain>
    </source>
</reference>
<proteinExistence type="predicted"/>
<sequence length="232" mass="25847">MSQFFQIHPETPQKRLINQAVDILRKGGVIVYPTDSAYAIGCHLGDKQAADRIKRIRRLDDKHNFTLMCRDLSDIGVFAKVDNTQYRLLKNFTPGAYTFILDATSEVPRRLLHPKRKTIGMRVPDNAIVQALLAELGEPIMSSTLILPGDEDPMTDPYDIRETLEHELDLIIDGGFCGLEATTVVNMTGDAPEVTRVGKGDPEPSGFNGVRPGCSGSGRNFCGLRSWWPDRY</sequence>
<accession>W5YTX9</accession>
<dbReference type="PANTHER" id="PTHR42828:SF3">
    <property type="entry name" value="THREONYLCARBAMOYL-AMP SYNTHASE"/>
    <property type="match status" value="1"/>
</dbReference>
<dbReference type="KEGG" id="msr:AU15_17090"/>
<gene>
    <name evidence="3" type="ORF">AU15_17090</name>
</gene>
<evidence type="ECO:0000256" key="1">
    <source>
        <dbReference type="SAM" id="MobiDB-lite"/>
    </source>
</evidence>
<dbReference type="InterPro" id="IPR052532">
    <property type="entry name" value="SUA5_domain"/>
</dbReference>
<dbReference type="InterPro" id="IPR006070">
    <property type="entry name" value="Sua5-like_dom"/>
</dbReference>
<dbReference type="SUPFAM" id="SSF55821">
    <property type="entry name" value="YrdC/RibB"/>
    <property type="match status" value="1"/>
</dbReference>
<dbReference type="Proteomes" id="UP000035081">
    <property type="component" value="Chromosome"/>
</dbReference>
<dbReference type="HOGENOM" id="CLU_031397_3_0_6"/>
<dbReference type="GO" id="GO:0003725">
    <property type="term" value="F:double-stranded RNA binding"/>
    <property type="evidence" value="ECO:0007669"/>
    <property type="project" value="InterPro"/>
</dbReference>
<dbReference type="InterPro" id="IPR017945">
    <property type="entry name" value="DHBP_synth_RibB-like_a/b_dom"/>
</dbReference>
<dbReference type="EMBL" id="CP007152">
    <property type="protein sequence ID" value="AHI32334.1"/>
    <property type="molecule type" value="Genomic_DNA"/>
</dbReference>
<dbReference type="PANTHER" id="PTHR42828">
    <property type="entry name" value="DHBP SYNTHASE RIBB-LIKE ALPHA/BETA DOMAIN-CONTAINING PROTEIN"/>
    <property type="match status" value="1"/>
</dbReference>
<evidence type="ECO:0000259" key="2">
    <source>
        <dbReference type="PROSITE" id="PS51163"/>
    </source>
</evidence>
<name>W5YTX9_9GAMM</name>
<dbReference type="NCBIfam" id="TIGR00057">
    <property type="entry name" value="L-threonylcarbamoyladenylate synthase"/>
    <property type="match status" value="1"/>
</dbReference>
<protein>
    <submittedName>
        <fullName evidence="3">Translation factor Sua5</fullName>
    </submittedName>
</protein>
<dbReference type="Pfam" id="PF01300">
    <property type="entry name" value="Sua5_yciO_yrdC"/>
    <property type="match status" value="1"/>
</dbReference>
<dbReference type="Gene3D" id="3.90.870.10">
    <property type="entry name" value="DHBP synthase"/>
    <property type="match status" value="1"/>
</dbReference>
<evidence type="ECO:0000313" key="3">
    <source>
        <dbReference type="EMBL" id="AHI32334.1"/>
    </source>
</evidence>
<feature type="region of interest" description="Disordered" evidence="1">
    <location>
        <begin position="193"/>
        <end position="212"/>
    </location>
</feature>